<evidence type="ECO:0000313" key="1">
    <source>
        <dbReference type="EMBL" id="JAD81604.1"/>
    </source>
</evidence>
<proteinExistence type="predicted"/>
<accession>A0A0A9CZ92</accession>
<reference evidence="1" key="1">
    <citation type="submission" date="2014-09" db="EMBL/GenBank/DDBJ databases">
        <authorList>
            <person name="Magalhaes I.L.F."/>
            <person name="Oliveira U."/>
            <person name="Santos F.R."/>
            <person name="Vidigal T.H.D.A."/>
            <person name="Brescovit A.D."/>
            <person name="Santos A.J."/>
        </authorList>
    </citation>
    <scope>NUCLEOTIDE SEQUENCE</scope>
    <source>
        <tissue evidence="1">Shoot tissue taken approximately 20 cm above the soil surface</tissue>
    </source>
</reference>
<dbReference type="EMBL" id="GBRH01216291">
    <property type="protein sequence ID" value="JAD81604.1"/>
    <property type="molecule type" value="Transcribed_RNA"/>
</dbReference>
<dbReference type="AlphaFoldDB" id="A0A0A9CZ92"/>
<sequence>MHSIFYYALQFLINGRKQSTLLFTFFCKIKINFVSFCHIRMKSSISYSVVPVDQKAMLKPYALSEIQTQALGRVSPMFCSKQGKLLTQLSENGISKLEIAF</sequence>
<name>A0A0A9CZ92_ARUDO</name>
<reference evidence="1" key="2">
    <citation type="journal article" date="2015" name="Data Brief">
        <title>Shoot transcriptome of the giant reed, Arundo donax.</title>
        <authorList>
            <person name="Barrero R.A."/>
            <person name="Guerrero F.D."/>
            <person name="Moolhuijzen P."/>
            <person name="Goolsby J.A."/>
            <person name="Tidwell J."/>
            <person name="Bellgard S.E."/>
            <person name="Bellgard M.I."/>
        </authorList>
    </citation>
    <scope>NUCLEOTIDE SEQUENCE</scope>
    <source>
        <tissue evidence="1">Shoot tissue taken approximately 20 cm above the soil surface</tissue>
    </source>
</reference>
<protein>
    <submittedName>
        <fullName evidence="1">Uncharacterized protein</fullName>
    </submittedName>
</protein>
<organism evidence="1">
    <name type="scientific">Arundo donax</name>
    <name type="common">Giant reed</name>
    <name type="synonym">Donax arundinaceus</name>
    <dbReference type="NCBI Taxonomy" id="35708"/>
    <lineage>
        <taxon>Eukaryota</taxon>
        <taxon>Viridiplantae</taxon>
        <taxon>Streptophyta</taxon>
        <taxon>Embryophyta</taxon>
        <taxon>Tracheophyta</taxon>
        <taxon>Spermatophyta</taxon>
        <taxon>Magnoliopsida</taxon>
        <taxon>Liliopsida</taxon>
        <taxon>Poales</taxon>
        <taxon>Poaceae</taxon>
        <taxon>PACMAD clade</taxon>
        <taxon>Arundinoideae</taxon>
        <taxon>Arundineae</taxon>
        <taxon>Arundo</taxon>
    </lineage>
</organism>